<keyword evidence="3" id="KW-1185">Reference proteome</keyword>
<dbReference type="AlphaFoldDB" id="A0A0M8MFG0"/>
<protein>
    <submittedName>
        <fullName evidence="2">Uncharacterized protein</fullName>
    </submittedName>
</protein>
<organism evidence="2 3">
    <name type="scientific">Flavobacterium akiainvivens</name>
    <dbReference type="NCBI Taxonomy" id="1202724"/>
    <lineage>
        <taxon>Bacteria</taxon>
        <taxon>Pseudomonadati</taxon>
        <taxon>Bacteroidota</taxon>
        <taxon>Flavobacteriia</taxon>
        <taxon>Flavobacteriales</taxon>
        <taxon>Flavobacteriaceae</taxon>
        <taxon>Flavobacterium</taxon>
    </lineage>
</organism>
<evidence type="ECO:0000313" key="3">
    <source>
        <dbReference type="Proteomes" id="UP000037755"/>
    </source>
</evidence>
<accession>A0A0M8MFG0</accession>
<evidence type="ECO:0000313" key="2">
    <source>
        <dbReference type="EMBL" id="KOS04667.1"/>
    </source>
</evidence>
<dbReference type="PATRIC" id="fig|1202724.3.peg.69"/>
<keyword evidence="1" id="KW-1133">Transmembrane helix</keyword>
<proteinExistence type="predicted"/>
<comment type="caution">
    <text evidence="2">The sequence shown here is derived from an EMBL/GenBank/DDBJ whole genome shotgun (WGS) entry which is preliminary data.</text>
</comment>
<dbReference type="Proteomes" id="UP000037755">
    <property type="component" value="Unassembled WGS sequence"/>
</dbReference>
<evidence type="ECO:0000256" key="1">
    <source>
        <dbReference type="SAM" id="Phobius"/>
    </source>
</evidence>
<feature type="transmembrane region" description="Helical" evidence="1">
    <location>
        <begin position="6"/>
        <end position="26"/>
    </location>
</feature>
<reference evidence="2 3" key="1">
    <citation type="submission" date="2015-08" db="EMBL/GenBank/DDBJ databases">
        <title>Whole genome sequence of Flavobacterium akiainvivens IK-1T, from decaying Wikstroemia oahuensis, an endemic Hawaiian shrub.</title>
        <authorList>
            <person name="Wan X."/>
            <person name="Hou S."/>
            <person name="Saito J."/>
            <person name="Donachie S."/>
        </authorList>
    </citation>
    <scope>NUCLEOTIDE SEQUENCE [LARGE SCALE GENOMIC DNA]</scope>
    <source>
        <strain evidence="2 3">IK-1</strain>
    </source>
</reference>
<gene>
    <name evidence="2" type="ORF">AM493_00380</name>
</gene>
<dbReference type="OrthoDB" id="1376907at2"/>
<name>A0A0M8MFG0_9FLAO</name>
<keyword evidence="1" id="KW-0472">Membrane</keyword>
<dbReference type="EMBL" id="LIYD01000005">
    <property type="protein sequence ID" value="KOS04667.1"/>
    <property type="molecule type" value="Genomic_DNA"/>
</dbReference>
<sequence length="137" mass="15992">MPLFPELTLVILLSASLVIYLLFAFLNNRPGYKIRRSELLEKFQVLRLKSKSLQEVLSQHILSSDANKKPLTEDDGLTYGEYFKYLQRNHIQNLSDKDYAKLKNTHNRLQQKKVSDMLEEQEIRLAEAEKKLASLLL</sequence>
<keyword evidence="1" id="KW-0812">Transmembrane</keyword>
<dbReference type="RefSeq" id="WP_054405679.1">
    <property type="nucleotide sequence ID" value="NZ_FOYA01000012.1"/>
</dbReference>